<keyword evidence="1" id="KW-0472">Membrane</keyword>
<evidence type="ECO:0000256" key="1">
    <source>
        <dbReference type="SAM" id="Phobius"/>
    </source>
</evidence>
<protein>
    <submittedName>
        <fullName evidence="2">YvrJ protein family protein</fullName>
    </submittedName>
</protein>
<sequence>MEIEELFTQIANIGFPIVVSCYLLVRIETKMGELTKSINDLSKNIENLFKP</sequence>
<name>A0A1M5TSZ5_9FIRM</name>
<feature type="transmembrane region" description="Helical" evidence="1">
    <location>
        <begin position="6"/>
        <end position="25"/>
    </location>
</feature>
<dbReference type="Proteomes" id="UP000184032">
    <property type="component" value="Unassembled WGS sequence"/>
</dbReference>
<dbReference type="EMBL" id="FQXI01000012">
    <property type="protein sequence ID" value="SHH53801.1"/>
    <property type="molecule type" value="Genomic_DNA"/>
</dbReference>
<dbReference type="InterPro" id="IPR024419">
    <property type="entry name" value="YvrJ"/>
</dbReference>
<dbReference type="STRING" id="1120995.SAMN02745245_01555"/>
<keyword evidence="3" id="KW-1185">Reference proteome</keyword>
<keyword evidence="1" id="KW-1133">Transmembrane helix</keyword>
<evidence type="ECO:0000313" key="2">
    <source>
        <dbReference type="EMBL" id="SHH53801.1"/>
    </source>
</evidence>
<dbReference type="RefSeq" id="WP_200779502.1">
    <property type="nucleotide sequence ID" value="NZ_FQXI01000012.1"/>
</dbReference>
<accession>A0A1M5TSZ5</accession>
<gene>
    <name evidence="2" type="ORF">SAMN02745245_01555</name>
</gene>
<organism evidence="2 3">
    <name type="scientific">Anaerosphaera aminiphila DSM 21120</name>
    <dbReference type="NCBI Taxonomy" id="1120995"/>
    <lineage>
        <taxon>Bacteria</taxon>
        <taxon>Bacillati</taxon>
        <taxon>Bacillota</taxon>
        <taxon>Tissierellia</taxon>
        <taxon>Tissierellales</taxon>
        <taxon>Peptoniphilaceae</taxon>
        <taxon>Anaerosphaera</taxon>
    </lineage>
</organism>
<reference evidence="2 3" key="1">
    <citation type="submission" date="2016-11" db="EMBL/GenBank/DDBJ databases">
        <authorList>
            <person name="Jaros S."/>
            <person name="Januszkiewicz K."/>
            <person name="Wedrychowicz H."/>
        </authorList>
    </citation>
    <scope>NUCLEOTIDE SEQUENCE [LARGE SCALE GENOMIC DNA]</scope>
    <source>
        <strain evidence="2 3">DSM 21120</strain>
    </source>
</reference>
<dbReference type="Pfam" id="PF12841">
    <property type="entry name" value="YvrJ"/>
    <property type="match status" value="1"/>
</dbReference>
<proteinExistence type="predicted"/>
<keyword evidence="1" id="KW-0812">Transmembrane</keyword>
<evidence type="ECO:0000313" key="3">
    <source>
        <dbReference type="Proteomes" id="UP000184032"/>
    </source>
</evidence>
<dbReference type="AlphaFoldDB" id="A0A1M5TSZ5"/>